<evidence type="ECO:0000256" key="4">
    <source>
        <dbReference type="ARBA" id="ARBA00011233"/>
    </source>
</evidence>
<dbReference type="InterPro" id="IPR005493">
    <property type="entry name" value="RraA/RraA-like"/>
</dbReference>
<dbReference type="RefSeq" id="WP_317942542.1">
    <property type="nucleotide sequence ID" value="NZ_JAUBDI010000003.1"/>
</dbReference>
<dbReference type="PANTHER" id="PTHR33254">
    <property type="entry name" value="4-HYDROXY-4-METHYL-2-OXOGLUTARATE ALDOLASE 3-RELATED"/>
    <property type="match status" value="1"/>
</dbReference>
<comment type="catalytic activity">
    <reaction evidence="1 9">
        <text>4-hydroxy-4-methyl-2-oxoglutarate = 2 pyruvate</text>
        <dbReference type="Rhea" id="RHEA:22748"/>
        <dbReference type="ChEBI" id="CHEBI:15361"/>
        <dbReference type="ChEBI" id="CHEBI:58276"/>
        <dbReference type="EC" id="4.1.3.17"/>
    </reaction>
</comment>
<evidence type="ECO:0000256" key="9">
    <source>
        <dbReference type="RuleBase" id="RU004338"/>
    </source>
</evidence>
<dbReference type="Pfam" id="PF03737">
    <property type="entry name" value="RraA-like"/>
    <property type="match status" value="1"/>
</dbReference>
<dbReference type="EC" id="4.1.1.112" evidence="9"/>
<evidence type="ECO:0000256" key="6">
    <source>
        <dbReference type="ARBA" id="ARBA00023239"/>
    </source>
</evidence>
<comment type="similarity">
    <text evidence="3 9">Belongs to the class II aldolase/RraA-like family.</text>
</comment>
<dbReference type="SUPFAM" id="SSF89562">
    <property type="entry name" value="RraA-like"/>
    <property type="match status" value="1"/>
</dbReference>
<dbReference type="CDD" id="cd16841">
    <property type="entry name" value="RraA_family"/>
    <property type="match status" value="1"/>
</dbReference>
<comment type="subunit">
    <text evidence="4 9">Homotrimer.</text>
</comment>
<dbReference type="NCBIfam" id="TIGR01935">
    <property type="entry name" value="NOT-MenG"/>
    <property type="match status" value="1"/>
</dbReference>
<evidence type="ECO:0000256" key="8">
    <source>
        <dbReference type="ARBA" id="ARBA00047973"/>
    </source>
</evidence>
<dbReference type="PANTHER" id="PTHR33254:SF4">
    <property type="entry name" value="4-HYDROXY-4-METHYL-2-OXOGLUTARATE ALDOLASE 3-RELATED"/>
    <property type="match status" value="1"/>
</dbReference>
<dbReference type="InterPro" id="IPR036704">
    <property type="entry name" value="RraA/RraA-like_sf"/>
</dbReference>
<comment type="caution">
    <text evidence="10">The sequence shown here is derived from an EMBL/GenBank/DDBJ whole genome shotgun (WGS) entry which is preliminary data.</text>
</comment>
<organism evidence="10 11">
    <name type="scientific">Sporosarcina saromensis</name>
    <dbReference type="NCBI Taxonomy" id="359365"/>
    <lineage>
        <taxon>Bacteria</taxon>
        <taxon>Bacillati</taxon>
        <taxon>Bacillota</taxon>
        <taxon>Bacilli</taxon>
        <taxon>Bacillales</taxon>
        <taxon>Caryophanaceae</taxon>
        <taxon>Sporosarcina</taxon>
    </lineage>
</organism>
<evidence type="ECO:0000256" key="3">
    <source>
        <dbReference type="ARBA" id="ARBA00008621"/>
    </source>
</evidence>
<evidence type="ECO:0000256" key="7">
    <source>
        <dbReference type="ARBA" id="ARBA00025046"/>
    </source>
</evidence>
<dbReference type="EMBL" id="JAUBDI010000003">
    <property type="protein sequence ID" value="MDW0112662.1"/>
    <property type="molecule type" value="Genomic_DNA"/>
</dbReference>
<evidence type="ECO:0000256" key="1">
    <source>
        <dbReference type="ARBA" id="ARBA00001342"/>
    </source>
</evidence>
<dbReference type="InterPro" id="IPR010203">
    <property type="entry name" value="RraA"/>
</dbReference>
<comment type="cofactor">
    <cofactor evidence="2 9">
        <name>a divalent metal cation</name>
        <dbReference type="ChEBI" id="CHEBI:60240"/>
    </cofactor>
</comment>
<evidence type="ECO:0000313" key="10">
    <source>
        <dbReference type="EMBL" id="MDW0112662.1"/>
    </source>
</evidence>
<comment type="function">
    <text evidence="7 9">Catalyzes the aldol cleavage of 4-hydroxy-4-methyl-2-oxoglutarate (HMG) into 2 molecules of pyruvate. Also contains a secondary oxaloacetate (OAA) decarboxylase activity due to the common pyruvate enolate transition state formed following C-C bond cleavage in the retro-aldol and decarboxylation reactions.</text>
</comment>
<sequence>MKTTDLFDQYGEELTLCSLKFHSFGKQKRFFGPIETVRVFEDNVLVRETLEQMNEGTVLVVDGGGSVRCALLGDQLAQIAETRKVAGIIINGCVRDTAELAALDVGILAIGKNPIRSKKEGKGERSVSLFFGDVNWTPGHYVYADEDGVLVSPRKLH</sequence>
<gene>
    <name evidence="10" type="primary">rraA</name>
    <name evidence="10" type="ORF">QT711_05660</name>
</gene>
<dbReference type="Gene3D" id="3.50.30.40">
    <property type="entry name" value="Ribonuclease E inhibitor RraA/RraA-like"/>
    <property type="match status" value="1"/>
</dbReference>
<accession>A0ABU4G6P8</accession>
<dbReference type="Proteomes" id="UP001282284">
    <property type="component" value="Unassembled WGS sequence"/>
</dbReference>
<evidence type="ECO:0000256" key="2">
    <source>
        <dbReference type="ARBA" id="ARBA00001968"/>
    </source>
</evidence>
<dbReference type="NCBIfam" id="NF006875">
    <property type="entry name" value="PRK09372.1"/>
    <property type="match status" value="1"/>
</dbReference>
<keyword evidence="6 9" id="KW-0456">Lyase</keyword>
<protein>
    <recommendedName>
        <fullName evidence="9">4-hydroxy-4-methyl-2-oxoglutarate aldolase</fullName>
        <shortName evidence="9">HMG aldolase</shortName>
        <ecNumber evidence="9">4.1.1.112</ecNumber>
        <ecNumber evidence="9">4.1.3.17</ecNumber>
    </recommendedName>
    <alternativeName>
        <fullName evidence="9">Oxaloacetate decarboxylase</fullName>
    </alternativeName>
</protein>
<evidence type="ECO:0000256" key="5">
    <source>
        <dbReference type="ARBA" id="ARBA00022723"/>
    </source>
</evidence>
<keyword evidence="5 9" id="KW-0479">Metal-binding</keyword>
<comment type="catalytic activity">
    <reaction evidence="8 9">
        <text>oxaloacetate + H(+) = pyruvate + CO2</text>
        <dbReference type="Rhea" id="RHEA:15641"/>
        <dbReference type="ChEBI" id="CHEBI:15361"/>
        <dbReference type="ChEBI" id="CHEBI:15378"/>
        <dbReference type="ChEBI" id="CHEBI:16452"/>
        <dbReference type="ChEBI" id="CHEBI:16526"/>
        <dbReference type="EC" id="4.1.1.112"/>
    </reaction>
</comment>
<dbReference type="EC" id="4.1.3.17" evidence="9"/>
<evidence type="ECO:0000313" key="11">
    <source>
        <dbReference type="Proteomes" id="UP001282284"/>
    </source>
</evidence>
<proteinExistence type="inferred from homology"/>
<reference evidence="10 11" key="1">
    <citation type="submission" date="2023-06" db="EMBL/GenBank/DDBJ databases">
        <title>Sporosarcina sp. nov., isolated from Korean traditional fermented seafood 'Jeotgal'.</title>
        <authorList>
            <person name="Yang A.I."/>
            <person name="Shin N.-R."/>
        </authorList>
    </citation>
    <scope>NUCLEOTIDE SEQUENCE [LARGE SCALE GENOMIC DNA]</scope>
    <source>
        <strain evidence="10 11">KCTC13119</strain>
    </source>
</reference>
<keyword evidence="11" id="KW-1185">Reference proteome</keyword>
<name>A0ABU4G6P8_9BACL</name>